<dbReference type="Proteomes" id="UP000070578">
    <property type="component" value="Unassembled WGS sequence"/>
</dbReference>
<name>A0A139BP77_9PROT</name>
<evidence type="ECO:0000313" key="1">
    <source>
        <dbReference type="EMBL" id="KXS30769.1"/>
    </source>
</evidence>
<dbReference type="SUPFAM" id="SSF54637">
    <property type="entry name" value="Thioesterase/thiol ester dehydrase-isomerase"/>
    <property type="match status" value="1"/>
</dbReference>
<evidence type="ECO:0008006" key="3">
    <source>
        <dbReference type="Google" id="ProtNLM"/>
    </source>
</evidence>
<dbReference type="InterPro" id="IPR051490">
    <property type="entry name" value="THEM6_lcsJ_thioesterase"/>
</dbReference>
<dbReference type="EMBL" id="LSLI01000145">
    <property type="protein sequence ID" value="KXS30769.1"/>
    <property type="molecule type" value="Genomic_DNA"/>
</dbReference>
<reference evidence="1 2" key="2">
    <citation type="submission" date="2016-03" db="EMBL/GenBank/DDBJ databases">
        <title>New uncultured bacterium of the family Gallionellaceae from acid mine drainage: description and reconstruction of genome based on metagenomic analysis of microbial community.</title>
        <authorList>
            <person name="Kadnikov V."/>
            <person name="Ivasenko D."/>
            <person name="Beletsky A."/>
            <person name="Mardanov A."/>
            <person name="Danilova E."/>
            <person name="Pimenov N."/>
            <person name="Karnachuk O."/>
            <person name="Ravin N."/>
        </authorList>
    </citation>
    <scope>NUCLEOTIDE SEQUENCE [LARGE SCALE GENOMIC DNA]</scope>
    <source>
        <strain evidence="1">ShG14-8</strain>
    </source>
</reference>
<dbReference type="InterPro" id="IPR029069">
    <property type="entry name" value="HotDog_dom_sf"/>
</dbReference>
<dbReference type="PANTHER" id="PTHR12475:SF4">
    <property type="entry name" value="PROTEIN THEM6"/>
    <property type="match status" value="1"/>
</dbReference>
<evidence type="ECO:0000313" key="2">
    <source>
        <dbReference type="Proteomes" id="UP000070578"/>
    </source>
</evidence>
<proteinExistence type="predicted"/>
<dbReference type="Gene3D" id="3.10.129.10">
    <property type="entry name" value="Hotdog Thioesterase"/>
    <property type="match status" value="1"/>
</dbReference>
<dbReference type="Pfam" id="PF13279">
    <property type="entry name" value="4HBT_2"/>
    <property type="match status" value="1"/>
</dbReference>
<organism evidence="1 2">
    <name type="scientific">Candidatus Gallionella acididurans</name>
    <dbReference type="NCBI Taxonomy" id="1796491"/>
    <lineage>
        <taxon>Bacteria</taxon>
        <taxon>Pseudomonadati</taxon>
        <taxon>Pseudomonadota</taxon>
        <taxon>Betaproteobacteria</taxon>
        <taxon>Nitrosomonadales</taxon>
        <taxon>Gallionellaceae</taxon>
        <taxon>Gallionella</taxon>
    </lineage>
</organism>
<accession>A0A139BP77</accession>
<protein>
    <recommendedName>
        <fullName evidence="3">Thioesterase</fullName>
    </recommendedName>
</protein>
<dbReference type="PATRIC" id="fig|1796491.3.peg.3410"/>
<sequence length="155" mass="17915">MNLIFRMVYVYILSLFRPRIASGNMASELALRVLPNDLDLNFHMNDGRYITICDLNRIDLFLRTGLMRSMFKRGWIPVIAEHTMSYKRPLNLLDRYVVKTEVTHFDEKYFYMNHAFIRDERVVAAGTSKGCVYARGLGVVSPADAMAAVEQDKLK</sequence>
<dbReference type="AlphaFoldDB" id="A0A139BP77"/>
<gene>
    <name evidence="1" type="ORF">AWT59_3105</name>
</gene>
<comment type="caution">
    <text evidence="1">The sequence shown here is derived from an EMBL/GenBank/DDBJ whole genome shotgun (WGS) entry which is preliminary data.</text>
</comment>
<reference evidence="1 2" key="1">
    <citation type="submission" date="2016-02" db="EMBL/GenBank/DDBJ databases">
        <authorList>
            <person name="Wen L."/>
            <person name="He K."/>
            <person name="Yang H."/>
        </authorList>
    </citation>
    <scope>NUCLEOTIDE SEQUENCE [LARGE SCALE GENOMIC DNA]</scope>
    <source>
        <strain evidence="1">ShG14-8</strain>
    </source>
</reference>
<dbReference type="CDD" id="cd00586">
    <property type="entry name" value="4HBT"/>
    <property type="match status" value="1"/>
</dbReference>
<dbReference type="PANTHER" id="PTHR12475">
    <property type="match status" value="1"/>
</dbReference>